<feature type="binding site" evidence="5">
    <location>
        <position position="9"/>
    </location>
    <ligand>
        <name>Mg(2+)</name>
        <dbReference type="ChEBI" id="CHEBI:18420"/>
    </ligand>
</feature>
<keyword evidence="5" id="KW-0460">Magnesium</keyword>
<keyword evidence="5" id="KW-0800">Toxin</keyword>
<dbReference type="STRING" id="518766.Rmar_1954"/>
<evidence type="ECO:0000259" key="6">
    <source>
        <dbReference type="Pfam" id="PF01850"/>
    </source>
</evidence>
<reference evidence="7 8" key="1">
    <citation type="journal article" date="2009" name="Stand. Genomic Sci.">
        <title>Complete genome sequence of Rhodothermus marinus type strain (R-10).</title>
        <authorList>
            <person name="Nolan M."/>
            <person name="Tindall B.J."/>
            <person name="Pomrenke H."/>
            <person name="Lapidus A."/>
            <person name="Copeland A."/>
            <person name="Glavina Del Rio T."/>
            <person name="Lucas S."/>
            <person name="Chen F."/>
            <person name="Tice H."/>
            <person name="Cheng J.F."/>
            <person name="Saunders E."/>
            <person name="Han C."/>
            <person name="Bruce D."/>
            <person name="Goodwin L."/>
            <person name="Chain P."/>
            <person name="Pitluck S."/>
            <person name="Ovchinikova G."/>
            <person name="Pati A."/>
            <person name="Ivanova N."/>
            <person name="Mavromatis K."/>
            <person name="Chen A."/>
            <person name="Palaniappan K."/>
            <person name="Land M."/>
            <person name="Hauser L."/>
            <person name="Chang Y.J."/>
            <person name="Jeffries C.D."/>
            <person name="Brettin T."/>
            <person name="Goker M."/>
            <person name="Bristow J."/>
            <person name="Eisen J.A."/>
            <person name="Markowitz V."/>
            <person name="Hugenholtz P."/>
            <person name="Kyrpides N.C."/>
            <person name="Klenk H.P."/>
            <person name="Detter J.C."/>
        </authorList>
    </citation>
    <scope>NUCLEOTIDE SEQUENCE [LARGE SCALE GENOMIC DNA]</scope>
    <source>
        <strain evidence="8">ATCC 43812 / DSM 4252 / R-10</strain>
    </source>
</reference>
<feature type="binding site" evidence="5">
    <location>
        <position position="96"/>
    </location>
    <ligand>
        <name>Mg(2+)</name>
        <dbReference type="ChEBI" id="CHEBI:18420"/>
    </ligand>
</feature>
<dbReference type="InterPro" id="IPR029060">
    <property type="entry name" value="PIN-like_dom_sf"/>
</dbReference>
<gene>
    <name evidence="5" type="primary">vapC</name>
    <name evidence="7" type="ordered locus">Rmar_1954</name>
</gene>
<proteinExistence type="inferred from homology"/>
<dbReference type="KEGG" id="rmr:Rmar_1954"/>
<dbReference type="AlphaFoldDB" id="D0MKC5"/>
<comment type="similarity">
    <text evidence="5">Belongs to the PINc/VapC protein family.</text>
</comment>
<organism evidence="7 8">
    <name type="scientific">Rhodothermus marinus (strain ATCC 43812 / DSM 4252 / R-10)</name>
    <name type="common">Rhodothermus obamensis</name>
    <dbReference type="NCBI Taxonomy" id="518766"/>
    <lineage>
        <taxon>Bacteria</taxon>
        <taxon>Pseudomonadati</taxon>
        <taxon>Rhodothermota</taxon>
        <taxon>Rhodothermia</taxon>
        <taxon>Rhodothermales</taxon>
        <taxon>Rhodothermaceae</taxon>
        <taxon>Rhodothermus</taxon>
    </lineage>
</organism>
<dbReference type="InterPro" id="IPR022907">
    <property type="entry name" value="VapC_family"/>
</dbReference>
<dbReference type="GO" id="GO:0000287">
    <property type="term" value="F:magnesium ion binding"/>
    <property type="evidence" value="ECO:0007669"/>
    <property type="project" value="UniProtKB-UniRule"/>
</dbReference>
<dbReference type="GO" id="GO:0016787">
    <property type="term" value="F:hydrolase activity"/>
    <property type="evidence" value="ECO:0007669"/>
    <property type="project" value="UniProtKB-KW"/>
</dbReference>
<protein>
    <recommendedName>
        <fullName evidence="5">Ribonuclease VapC</fullName>
        <shortName evidence="5">RNase VapC</shortName>
        <ecNumber evidence="5">3.1.-.-</ecNumber>
    </recommendedName>
    <alternativeName>
        <fullName evidence="5">Toxin VapC</fullName>
    </alternativeName>
</protein>
<feature type="domain" description="PIN" evidence="6">
    <location>
        <begin position="6"/>
        <end position="119"/>
    </location>
</feature>
<evidence type="ECO:0000313" key="8">
    <source>
        <dbReference type="Proteomes" id="UP000002221"/>
    </source>
</evidence>
<dbReference type="RefSeq" id="WP_012844448.1">
    <property type="nucleotide sequence ID" value="NC_013501.1"/>
</dbReference>
<comment type="cofactor">
    <cofactor evidence="5">
        <name>Mg(2+)</name>
        <dbReference type="ChEBI" id="CHEBI:18420"/>
    </cofactor>
</comment>
<comment type="function">
    <text evidence="5">Toxic component of a toxin-antitoxin (TA) system. An RNase.</text>
</comment>
<keyword evidence="3 5" id="KW-0479">Metal-binding</keyword>
<evidence type="ECO:0000256" key="1">
    <source>
        <dbReference type="ARBA" id="ARBA00022649"/>
    </source>
</evidence>
<dbReference type="GO" id="GO:0090729">
    <property type="term" value="F:toxin activity"/>
    <property type="evidence" value="ECO:0007669"/>
    <property type="project" value="UniProtKB-KW"/>
</dbReference>
<dbReference type="Gene3D" id="3.40.50.1010">
    <property type="entry name" value="5'-nuclease"/>
    <property type="match status" value="1"/>
</dbReference>
<dbReference type="OrthoDB" id="196926at2"/>
<dbReference type="Pfam" id="PF01850">
    <property type="entry name" value="PIN"/>
    <property type="match status" value="1"/>
</dbReference>
<keyword evidence="8" id="KW-1185">Reference proteome</keyword>
<sequence length="137" mass="15497">MSVSAYLLDTGPLVALLNQRDRYHHWAVRTIDALEAPLLTCESVVSEAWFLVRRGGGNPLRLLELLHVLDVNVMPAWSPRLEAILRRYADRISVADASLLALAEAEKGRIVVTTDRDDFTVYRIHRRQVVPTLMPPD</sequence>
<dbReference type="eggNOG" id="COG2402">
    <property type="taxonomic scope" value="Bacteria"/>
</dbReference>
<name>D0MKC5_RHOM4</name>
<keyword evidence="1 5" id="KW-1277">Toxin-antitoxin system</keyword>
<dbReference type="EMBL" id="CP001807">
    <property type="protein sequence ID" value="ACY48837.1"/>
    <property type="molecule type" value="Genomic_DNA"/>
</dbReference>
<evidence type="ECO:0000313" key="7">
    <source>
        <dbReference type="EMBL" id="ACY48837.1"/>
    </source>
</evidence>
<dbReference type="HOGENOM" id="CLU_143452_1_0_10"/>
<dbReference type="InterPro" id="IPR002716">
    <property type="entry name" value="PIN_dom"/>
</dbReference>
<evidence type="ECO:0000256" key="5">
    <source>
        <dbReference type="HAMAP-Rule" id="MF_00265"/>
    </source>
</evidence>
<keyword evidence="2 5" id="KW-0540">Nuclease</keyword>
<keyword evidence="4 5" id="KW-0378">Hydrolase</keyword>
<dbReference type="GO" id="GO:0004540">
    <property type="term" value="F:RNA nuclease activity"/>
    <property type="evidence" value="ECO:0007669"/>
    <property type="project" value="InterPro"/>
</dbReference>
<dbReference type="SUPFAM" id="SSF88723">
    <property type="entry name" value="PIN domain-like"/>
    <property type="match status" value="1"/>
</dbReference>
<evidence type="ECO:0000256" key="3">
    <source>
        <dbReference type="ARBA" id="ARBA00022723"/>
    </source>
</evidence>
<dbReference type="EC" id="3.1.-.-" evidence="5"/>
<dbReference type="HAMAP" id="MF_00265">
    <property type="entry name" value="VapC_Nob1"/>
    <property type="match status" value="1"/>
</dbReference>
<dbReference type="Proteomes" id="UP000002221">
    <property type="component" value="Chromosome"/>
</dbReference>
<evidence type="ECO:0000256" key="2">
    <source>
        <dbReference type="ARBA" id="ARBA00022722"/>
    </source>
</evidence>
<accession>D0MKC5</accession>
<evidence type="ECO:0000256" key="4">
    <source>
        <dbReference type="ARBA" id="ARBA00022801"/>
    </source>
</evidence>